<feature type="transmembrane region" description="Helical" evidence="2">
    <location>
        <begin position="74"/>
        <end position="96"/>
    </location>
</feature>
<name>A0A7G7MME8_9PSEU</name>
<evidence type="ECO:0000313" key="3">
    <source>
        <dbReference type="EMBL" id="QNG53959.1"/>
    </source>
</evidence>
<evidence type="ECO:0000313" key="4">
    <source>
        <dbReference type="Proteomes" id="UP000515728"/>
    </source>
</evidence>
<organism evidence="3 4">
    <name type="scientific">Pseudonocardia petroleophila</name>
    <dbReference type="NCBI Taxonomy" id="37331"/>
    <lineage>
        <taxon>Bacteria</taxon>
        <taxon>Bacillati</taxon>
        <taxon>Actinomycetota</taxon>
        <taxon>Actinomycetes</taxon>
        <taxon>Pseudonocardiales</taxon>
        <taxon>Pseudonocardiaceae</taxon>
        <taxon>Pseudonocardia</taxon>
    </lineage>
</organism>
<dbReference type="Proteomes" id="UP000515728">
    <property type="component" value="Chromosome"/>
</dbReference>
<dbReference type="AlphaFoldDB" id="A0A7G7MME8"/>
<proteinExistence type="predicted"/>
<gene>
    <name evidence="3" type="ORF">H6H00_08605</name>
</gene>
<keyword evidence="2" id="KW-0472">Membrane</keyword>
<evidence type="ECO:0000256" key="2">
    <source>
        <dbReference type="SAM" id="Phobius"/>
    </source>
</evidence>
<keyword evidence="2" id="KW-1133">Transmembrane helix</keyword>
<accession>A0A7G7MME8</accession>
<evidence type="ECO:0000256" key="1">
    <source>
        <dbReference type="SAM" id="MobiDB-lite"/>
    </source>
</evidence>
<dbReference type="EMBL" id="CP060131">
    <property type="protein sequence ID" value="QNG53959.1"/>
    <property type="molecule type" value="Genomic_DNA"/>
</dbReference>
<sequence>MTTIQARGIASAEAVGNLTVVRAVAEAVRPPDATVADYAVVVAILANALAHSVPADQAARQVQEQAPMFGRLGLILNANGGLLAVIALLVAVAAYLQDRETSTEPSTPDPPSVTVHVDGSDAAEVERIVREHLRQLDESGALPSGVDRAPGVEDTAPE</sequence>
<feature type="region of interest" description="Disordered" evidence="1">
    <location>
        <begin position="134"/>
        <end position="158"/>
    </location>
</feature>
<dbReference type="KEGG" id="ppel:H6H00_08605"/>
<dbReference type="RefSeq" id="WP_185720784.1">
    <property type="nucleotide sequence ID" value="NZ_BAAAWI010000001.1"/>
</dbReference>
<reference evidence="3 4" key="1">
    <citation type="submission" date="2020-08" db="EMBL/GenBank/DDBJ databases">
        <authorList>
            <person name="Mo P."/>
        </authorList>
    </citation>
    <scope>NUCLEOTIDE SEQUENCE [LARGE SCALE GENOMIC DNA]</scope>
    <source>
        <strain evidence="3 4">CGMCC 4.1532</strain>
    </source>
</reference>
<keyword evidence="4" id="KW-1185">Reference proteome</keyword>
<keyword evidence="2" id="KW-0812">Transmembrane</keyword>
<protein>
    <submittedName>
        <fullName evidence="3">Uncharacterized protein</fullName>
    </submittedName>
</protein>